<gene>
    <name evidence="2" type="ORF">CLTEP_24900</name>
</gene>
<sequence length="209" mass="23672">MQPNDKVSLIGNHTEPNTGIHYGDNWVDACDSINPSEIPTPEQIEQTSQSTAKVDIHKKVKSNTVEHGFELWEVRKLVDSKINEAKEEHFSDKQIADLKQYWADEFHITVAELDSVPNNYLDIIAQEKELARRQAEEKARKQAQAKKRKQSAHNSGHKEKQLPESTCNTGGRVSQEELDRRRVELGGFSSDTTFGYGGDYPGFNLEPSH</sequence>
<dbReference type="EMBL" id="LTBA01000056">
    <property type="protein sequence ID" value="KYH30781.1"/>
    <property type="molecule type" value="Genomic_DNA"/>
</dbReference>
<organism evidence="2 3">
    <name type="scientific">Clostridium tepidiprofundi DSM 19306</name>
    <dbReference type="NCBI Taxonomy" id="1121338"/>
    <lineage>
        <taxon>Bacteria</taxon>
        <taxon>Bacillati</taxon>
        <taxon>Bacillota</taxon>
        <taxon>Clostridia</taxon>
        <taxon>Eubacteriales</taxon>
        <taxon>Clostridiaceae</taxon>
        <taxon>Clostridium</taxon>
    </lineage>
</organism>
<keyword evidence="3" id="KW-1185">Reference proteome</keyword>
<dbReference type="Proteomes" id="UP000075531">
    <property type="component" value="Unassembled WGS sequence"/>
</dbReference>
<name>A0A151AT02_9CLOT</name>
<evidence type="ECO:0000313" key="3">
    <source>
        <dbReference type="Proteomes" id="UP000075531"/>
    </source>
</evidence>
<feature type="compositionally biased region" description="Polar residues" evidence="1">
    <location>
        <begin position="163"/>
        <end position="172"/>
    </location>
</feature>
<protein>
    <submittedName>
        <fullName evidence="2">Uncharacterized protein</fullName>
    </submittedName>
</protein>
<evidence type="ECO:0000256" key="1">
    <source>
        <dbReference type="SAM" id="MobiDB-lite"/>
    </source>
</evidence>
<feature type="compositionally biased region" description="Basic and acidic residues" evidence="1">
    <location>
        <begin position="174"/>
        <end position="184"/>
    </location>
</feature>
<dbReference type="PATRIC" id="fig|1121338.3.peg.2584"/>
<evidence type="ECO:0000313" key="2">
    <source>
        <dbReference type="EMBL" id="KYH30781.1"/>
    </source>
</evidence>
<accession>A0A151AT02</accession>
<reference evidence="2 3" key="1">
    <citation type="submission" date="2016-02" db="EMBL/GenBank/DDBJ databases">
        <title>Genome sequence of Clostridium tepidiprofundi DSM 19306.</title>
        <authorList>
            <person name="Poehlein A."/>
            <person name="Daniel R."/>
        </authorList>
    </citation>
    <scope>NUCLEOTIDE SEQUENCE [LARGE SCALE GENOMIC DNA]</scope>
    <source>
        <strain evidence="2 3">DSM 19306</strain>
    </source>
</reference>
<comment type="caution">
    <text evidence="2">The sequence shown here is derived from an EMBL/GenBank/DDBJ whole genome shotgun (WGS) entry which is preliminary data.</text>
</comment>
<feature type="compositionally biased region" description="Basic residues" evidence="1">
    <location>
        <begin position="141"/>
        <end position="151"/>
    </location>
</feature>
<proteinExistence type="predicted"/>
<dbReference type="AlphaFoldDB" id="A0A151AT02"/>
<feature type="region of interest" description="Disordered" evidence="1">
    <location>
        <begin position="134"/>
        <end position="209"/>
    </location>
</feature>